<accession>A0A2S0ICT3</accession>
<evidence type="ECO:0000313" key="3">
    <source>
        <dbReference type="Proteomes" id="UP000239477"/>
    </source>
</evidence>
<organism evidence="2 3">
    <name type="scientific">Achromobacter spanius</name>
    <dbReference type="NCBI Taxonomy" id="217203"/>
    <lineage>
        <taxon>Bacteria</taxon>
        <taxon>Pseudomonadati</taxon>
        <taxon>Pseudomonadota</taxon>
        <taxon>Betaproteobacteria</taxon>
        <taxon>Burkholderiales</taxon>
        <taxon>Alcaligenaceae</taxon>
        <taxon>Achromobacter</taxon>
    </lineage>
</organism>
<sequence>MRSVALIFMLSAAVTGQAQEVRTWHFSGADLIAAMEGRMPSQVRDASLGRQFASAYAQAYVSGVADQTQATLWCTRTGVLPHELKDRVHSYLTALPDNRLNGNAGPLVGEALARSFPCR</sequence>
<dbReference type="RefSeq" id="WP_105240507.1">
    <property type="nucleotide sequence ID" value="NZ_CP023270.1"/>
</dbReference>
<feature type="domain" description="Rap1a immunity protein" evidence="1">
    <location>
        <begin position="43"/>
        <end position="118"/>
    </location>
</feature>
<evidence type="ECO:0000259" key="1">
    <source>
        <dbReference type="Pfam" id="PF18602"/>
    </source>
</evidence>
<reference evidence="2 3" key="1">
    <citation type="submission" date="2017-09" db="EMBL/GenBank/DDBJ databases">
        <title>Genomic, metabolic, and phenotypic characteristics of bacterial isolates from the natural microbiome of the model nematode Caenorhabditis elegans.</title>
        <authorList>
            <person name="Zimmermann J."/>
            <person name="Obeng N."/>
            <person name="Yang W."/>
            <person name="Obeng O."/>
            <person name="Kissoyan K."/>
            <person name="Pees B."/>
            <person name="Dirksen P."/>
            <person name="Hoppner M."/>
            <person name="Franke A."/>
            <person name="Rosenstiel P."/>
            <person name="Leippe M."/>
            <person name="Dierking K."/>
            <person name="Kaleta C."/>
            <person name="Schulenburg H."/>
        </authorList>
    </citation>
    <scope>NUCLEOTIDE SEQUENCE [LARGE SCALE GENOMIC DNA]</scope>
    <source>
        <strain evidence="2 3">MYb73</strain>
    </source>
</reference>
<dbReference type="OrthoDB" id="9017479at2"/>
<dbReference type="EMBL" id="CP023270">
    <property type="protein sequence ID" value="AVJ29845.1"/>
    <property type="molecule type" value="Genomic_DNA"/>
</dbReference>
<dbReference type="Proteomes" id="UP000239477">
    <property type="component" value="Chromosome"/>
</dbReference>
<gene>
    <name evidence="2" type="ORF">CLM73_23630</name>
</gene>
<dbReference type="InterPro" id="IPR041238">
    <property type="entry name" value="Rap1a"/>
</dbReference>
<dbReference type="AlphaFoldDB" id="A0A2S0ICT3"/>
<keyword evidence="3" id="KW-1185">Reference proteome</keyword>
<evidence type="ECO:0000313" key="2">
    <source>
        <dbReference type="EMBL" id="AVJ29845.1"/>
    </source>
</evidence>
<name>A0A2S0ICT3_9BURK</name>
<dbReference type="Gene3D" id="1.10.890.40">
    <property type="match status" value="1"/>
</dbReference>
<protein>
    <recommendedName>
        <fullName evidence="1">Rap1a immunity protein domain-containing protein</fullName>
    </recommendedName>
</protein>
<dbReference type="Pfam" id="PF18602">
    <property type="entry name" value="Rap1a"/>
    <property type="match status" value="1"/>
</dbReference>
<proteinExistence type="predicted"/>